<dbReference type="EC" id="3.2.1.17" evidence="4"/>
<dbReference type="GO" id="GO:0016787">
    <property type="term" value="F:hydrolase activity"/>
    <property type="evidence" value="ECO:0007669"/>
    <property type="project" value="UniProtKB-KW"/>
</dbReference>
<dbReference type="InterPro" id="IPR017853">
    <property type="entry name" value="GH"/>
</dbReference>
<dbReference type="Pfam" id="PF01183">
    <property type="entry name" value="Glyco_hydro_25"/>
    <property type="match status" value="1"/>
</dbReference>
<organism evidence="5 6">
    <name type="scientific">Streptoalloteichus tenebrarius (strain ATCC 17920 / DSM 40477 / JCM 4838 / CBS 697.72 / NBRC 16177 / NCIMB 11028 / NRRL B-12390 / A12253. 1 / ISP 5477)</name>
    <name type="common">Streptomyces tenebrarius</name>
    <dbReference type="NCBI Taxonomy" id="1933"/>
    <lineage>
        <taxon>Bacteria</taxon>
        <taxon>Bacillati</taxon>
        <taxon>Actinomycetota</taxon>
        <taxon>Actinomycetes</taxon>
        <taxon>Pseudonocardiales</taxon>
        <taxon>Pseudonocardiaceae</taxon>
        <taxon>Streptoalloteichus</taxon>
    </lineage>
</organism>
<evidence type="ECO:0000256" key="3">
    <source>
        <dbReference type="ARBA" id="ARBA00023295"/>
    </source>
</evidence>
<dbReference type="InterPro" id="IPR018077">
    <property type="entry name" value="Glyco_hydro_fam25_subgr"/>
</dbReference>
<evidence type="ECO:0000256" key="4">
    <source>
        <dbReference type="RuleBase" id="RU361176"/>
    </source>
</evidence>
<evidence type="ECO:0000256" key="1">
    <source>
        <dbReference type="ARBA" id="ARBA00010646"/>
    </source>
</evidence>
<dbReference type="PANTHER" id="PTHR34135">
    <property type="entry name" value="LYSOZYME"/>
    <property type="match status" value="1"/>
</dbReference>
<comment type="caution">
    <text evidence="5">The sequence shown here is derived from an EMBL/GenBank/DDBJ whole genome shotgun (WGS) entry which is preliminary data.</text>
</comment>
<dbReference type="PANTHER" id="PTHR34135:SF2">
    <property type="entry name" value="LYSOZYME"/>
    <property type="match status" value="1"/>
</dbReference>
<gene>
    <name evidence="5" type="ORF">LX15_006190</name>
</gene>
<dbReference type="InterPro" id="IPR008270">
    <property type="entry name" value="Glyco_hydro_25_AS"/>
</dbReference>
<dbReference type="PROSITE" id="PS00953">
    <property type="entry name" value="GLYCOSYL_HYDROL_F25_1"/>
    <property type="match status" value="1"/>
</dbReference>
<dbReference type="RefSeq" id="WP_253674628.1">
    <property type="nucleotide sequence ID" value="NZ_JAMTCP010000070.1"/>
</dbReference>
<dbReference type="PROSITE" id="PS51904">
    <property type="entry name" value="GLYCOSYL_HYDROL_F25_2"/>
    <property type="match status" value="1"/>
</dbReference>
<evidence type="ECO:0000313" key="6">
    <source>
        <dbReference type="Proteomes" id="UP001205311"/>
    </source>
</evidence>
<dbReference type="InterPro" id="IPR002053">
    <property type="entry name" value="Glyco_hydro_25"/>
</dbReference>
<dbReference type="Proteomes" id="UP001205311">
    <property type="component" value="Unassembled WGS sequence"/>
</dbReference>
<dbReference type="CDD" id="cd00599">
    <property type="entry name" value="GH25_muramidase"/>
    <property type="match status" value="1"/>
</dbReference>
<dbReference type="Gene3D" id="3.20.20.80">
    <property type="entry name" value="Glycosidases"/>
    <property type="match status" value="1"/>
</dbReference>
<proteinExistence type="inferred from homology"/>
<comment type="similarity">
    <text evidence="1 4">Belongs to the glycosyl hydrolase 25 family.</text>
</comment>
<accession>A0ABT1I3S8</accession>
<keyword evidence="2 4" id="KW-0378">Hydrolase</keyword>
<name>A0ABT1I3S8_STRSD</name>
<evidence type="ECO:0000256" key="2">
    <source>
        <dbReference type="ARBA" id="ARBA00022801"/>
    </source>
</evidence>
<dbReference type="SUPFAM" id="SSF51445">
    <property type="entry name" value="(Trans)glycosidases"/>
    <property type="match status" value="1"/>
</dbReference>
<dbReference type="SMART" id="SM00641">
    <property type="entry name" value="Glyco_25"/>
    <property type="match status" value="1"/>
</dbReference>
<protein>
    <recommendedName>
        <fullName evidence="4">Lysozyme</fullName>
        <ecNumber evidence="4">3.2.1.17</ecNumber>
    </recommendedName>
</protein>
<keyword evidence="6" id="KW-1185">Reference proteome</keyword>
<dbReference type="EMBL" id="JAMTCP010000070">
    <property type="protein sequence ID" value="MCP2262453.1"/>
    <property type="molecule type" value="Genomic_DNA"/>
</dbReference>
<sequence length="217" mass="23590">MTTGVDVASWQGEPNWGAVRGAGVEFAYVKLTEGTGYLNPNRDSQFRGARAAGLVVGAYHFARPDNGNSPQAEADYFVGEVLRLGAHGDGLLPPCLDIEVAAGDVAGWCTSFVARLRQRLGRHPVIVYASTSFINAHLSEGWANANDIRWWVAHYDRAPGEPGHRTPRVVIHQYTRTGRVNGIAGDVDMNLAMRPLHDITGSEGDVSYEDAYNAIRD</sequence>
<evidence type="ECO:0000313" key="5">
    <source>
        <dbReference type="EMBL" id="MCP2262453.1"/>
    </source>
</evidence>
<reference evidence="5 6" key="1">
    <citation type="submission" date="2022-06" db="EMBL/GenBank/DDBJ databases">
        <title>Genomic Encyclopedia of Archaeal and Bacterial Type Strains, Phase II (KMG-II): from individual species to whole genera.</title>
        <authorList>
            <person name="Goeker M."/>
        </authorList>
    </citation>
    <scope>NUCLEOTIDE SEQUENCE [LARGE SCALE GENOMIC DNA]</scope>
    <source>
        <strain evidence="5 6">DSM 40477</strain>
    </source>
</reference>
<keyword evidence="3 4" id="KW-0326">Glycosidase</keyword>
<comment type="catalytic activity">
    <reaction evidence="4">
        <text>Hydrolysis of (1-&gt;4)-beta-linkages between N-acetylmuramic acid and N-acetyl-D-glucosamine residues in a peptidoglycan and between N-acetyl-D-glucosamine residues in chitodextrins.</text>
        <dbReference type="EC" id="3.2.1.17"/>
    </reaction>
</comment>
<feature type="non-terminal residue" evidence="5">
    <location>
        <position position="217"/>
    </location>
</feature>